<evidence type="ECO:0008006" key="4">
    <source>
        <dbReference type="Google" id="ProtNLM"/>
    </source>
</evidence>
<reference evidence="2 3" key="1">
    <citation type="submission" date="2015-04" db="EMBL/GenBank/DDBJ databases">
        <title>Complete genome sequence of Schizopora paradoxa KUC8140, a cosmopolitan wood degrader in East Asia.</title>
        <authorList>
            <consortium name="DOE Joint Genome Institute"/>
            <person name="Min B."/>
            <person name="Park H."/>
            <person name="Jang Y."/>
            <person name="Kim J.-J."/>
            <person name="Kim K.H."/>
            <person name="Pangilinan J."/>
            <person name="Lipzen A."/>
            <person name="Riley R."/>
            <person name="Grigoriev I.V."/>
            <person name="Spatafora J.W."/>
            <person name="Choi I.-G."/>
        </authorList>
    </citation>
    <scope>NUCLEOTIDE SEQUENCE [LARGE SCALE GENOMIC DNA]</scope>
    <source>
        <strain evidence="2 3">KUC8140</strain>
    </source>
</reference>
<dbReference type="InParanoid" id="A0A0H2RPL7"/>
<dbReference type="STRING" id="27342.A0A0H2RPL7"/>
<dbReference type="GO" id="GO:0005739">
    <property type="term" value="C:mitochondrion"/>
    <property type="evidence" value="ECO:0007669"/>
    <property type="project" value="TreeGrafter"/>
</dbReference>
<name>A0A0H2RPL7_9AGAM</name>
<feature type="region of interest" description="Disordered" evidence="1">
    <location>
        <begin position="75"/>
        <end position="107"/>
    </location>
</feature>
<proteinExistence type="predicted"/>
<evidence type="ECO:0000256" key="1">
    <source>
        <dbReference type="SAM" id="MobiDB-lite"/>
    </source>
</evidence>
<dbReference type="GO" id="GO:0019171">
    <property type="term" value="F:(3R)-hydroxyacyl-[acyl-carrier-protein] dehydratase activity"/>
    <property type="evidence" value="ECO:0007669"/>
    <property type="project" value="TreeGrafter"/>
</dbReference>
<dbReference type="EMBL" id="KQ085958">
    <property type="protein sequence ID" value="KLO13542.1"/>
    <property type="molecule type" value="Genomic_DNA"/>
</dbReference>
<protein>
    <recommendedName>
        <fullName evidence="4">N-terminal of MaoC-like dehydratase domain-containing protein</fullName>
    </recommendedName>
</protein>
<accession>A0A0H2RPL7</accession>
<feature type="compositionally biased region" description="Pro residues" evidence="1">
    <location>
        <begin position="96"/>
        <end position="105"/>
    </location>
</feature>
<evidence type="ECO:0000313" key="2">
    <source>
        <dbReference type="EMBL" id="KLO13542.1"/>
    </source>
</evidence>
<dbReference type="FunCoup" id="A0A0H2RPL7">
    <property type="interactions" value="162"/>
</dbReference>
<dbReference type="Gene3D" id="3.10.129.10">
    <property type="entry name" value="Hotdog Thioesterase"/>
    <property type="match status" value="1"/>
</dbReference>
<dbReference type="InterPro" id="IPR029069">
    <property type="entry name" value="HotDog_dom_sf"/>
</dbReference>
<dbReference type="Proteomes" id="UP000053477">
    <property type="component" value="Unassembled WGS sequence"/>
</dbReference>
<organism evidence="2 3">
    <name type="scientific">Schizopora paradoxa</name>
    <dbReference type="NCBI Taxonomy" id="27342"/>
    <lineage>
        <taxon>Eukaryota</taxon>
        <taxon>Fungi</taxon>
        <taxon>Dikarya</taxon>
        <taxon>Basidiomycota</taxon>
        <taxon>Agaricomycotina</taxon>
        <taxon>Agaricomycetes</taxon>
        <taxon>Hymenochaetales</taxon>
        <taxon>Schizoporaceae</taxon>
        <taxon>Schizopora</taxon>
    </lineage>
</organism>
<gene>
    <name evidence="2" type="ORF">SCHPADRAFT_359331</name>
</gene>
<keyword evidence="3" id="KW-1185">Reference proteome</keyword>
<dbReference type="PANTHER" id="PTHR28152:SF1">
    <property type="entry name" value="HYDROXYACYL-THIOESTER DEHYDRATASE TYPE 2, MITOCHONDRIAL"/>
    <property type="match status" value="1"/>
</dbReference>
<dbReference type="OrthoDB" id="3257538at2759"/>
<dbReference type="InterPro" id="IPR052741">
    <property type="entry name" value="Mitochondrial_HTD2"/>
</dbReference>
<sequence length="312" mass="34396">MLELLRVSFVSYVPRNASKSVRGVGRRRLSILSADQLNLLDKWTTTVTSSPPRILEDHICVSKVRDLYSTIPTRSVHRKSHNGDSLEEPLLAQHPTPAPDAPLPPGQSLIFFHPHTNEAELAPDQTSDAELGPPNETGFTRRMWASGGFTWNGSLRMGQDATARARVVRVERKGFEKGNPMVFVHQEIEYGHGVSCSSSRSGSNASPAPVTERRVHVYLPDIATNGILGRSKPKPVSNLPEQPPYSFSWTPTATTLFRFSALTFNAHLIHLDKEYSQKVEGHPGESSTSIIKGEIYTDGPIQNALSTDLSRP</sequence>
<dbReference type="SUPFAM" id="SSF54637">
    <property type="entry name" value="Thioesterase/thiol ester dehydrase-isomerase"/>
    <property type="match status" value="1"/>
</dbReference>
<dbReference type="PANTHER" id="PTHR28152">
    <property type="entry name" value="HYDROXYACYL-THIOESTER DEHYDRATASE TYPE 2, MITOCHONDRIAL"/>
    <property type="match status" value="1"/>
</dbReference>
<evidence type="ECO:0000313" key="3">
    <source>
        <dbReference type="Proteomes" id="UP000053477"/>
    </source>
</evidence>
<dbReference type="AlphaFoldDB" id="A0A0H2RPL7"/>